<dbReference type="InterPro" id="IPR011990">
    <property type="entry name" value="TPR-like_helical_dom_sf"/>
</dbReference>
<evidence type="ECO:0000256" key="2">
    <source>
        <dbReference type="SAM" id="SignalP"/>
    </source>
</evidence>
<name>A0A839UWC2_9GAMM</name>
<dbReference type="RefSeq" id="WP_183911249.1">
    <property type="nucleotide sequence ID" value="NZ_JACHXZ010000004.1"/>
</dbReference>
<dbReference type="AlphaFoldDB" id="A0A839UWC2"/>
<gene>
    <name evidence="3" type="ORF">FHS30_002971</name>
</gene>
<feature type="repeat" description="TPR" evidence="1">
    <location>
        <begin position="228"/>
        <end position="261"/>
    </location>
</feature>
<proteinExistence type="predicted"/>
<keyword evidence="2" id="KW-0732">Signal</keyword>
<reference evidence="3 4" key="1">
    <citation type="submission" date="2020-08" db="EMBL/GenBank/DDBJ databases">
        <title>Genomic Encyclopedia of Type Strains, Phase III (KMG-III): the genomes of soil and plant-associated and newly described type strains.</title>
        <authorList>
            <person name="Whitman W."/>
        </authorList>
    </citation>
    <scope>NUCLEOTIDE SEQUENCE [LARGE SCALE GENOMIC DNA]</scope>
    <source>
        <strain evidence="3 4">CECT 8571</strain>
    </source>
</reference>
<evidence type="ECO:0000313" key="4">
    <source>
        <dbReference type="Proteomes" id="UP000559987"/>
    </source>
</evidence>
<dbReference type="Gene3D" id="1.25.40.10">
    <property type="entry name" value="Tetratricopeptide repeat domain"/>
    <property type="match status" value="2"/>
</dbReference>
<accession>A0A839UWC2</accession>
<dbReference type="Proteomes" id="UP000559987">
    <property type="component" value="Unassembled WGS sequence"/>
</dbReference>
<feature type="signal peptide" evidence="2">
    <location>
        <begin position="1"/>
        <end position="26"/>
    </location>
</feature>
<organism evidence="3 4">
    <name type="scientific">Simiduia aestuariiviva</name>
    <dbReference type="NCBI Taxonomy" id="1510459"/>
    <lineage>
        <taxon>Bacteria</taxon>
        <taxon>Pseudomonadati</taxon>
        <taxon>Pseudomonadota</taxon>
        <taxon>Gammaproteobacteria</taxon>
        <taxon>Cellvibrionales</taxon>
        <taxon>Cellvibrionaceae</taxon>
        <taxon>Simiduia</taxon>
    </lineage>
</organism>
<dbReference type="SUPFAM" id="SSF48452">
    <property type="entry name" value="TPR-like"/>
    <property type="match status" value="1"/>
</dbReference>
<feature type="chain" id="PRO_5032648748" evidence="2">
    <location>
        <begin position="27"/>
        <end position="626"/>
    </location>
</feature>
<protein>
    <submittedName>
        <fullName evidence="3">Flp pilus assembly protein TadD</fullName>
    </submittedName>
</protein>
<keyword evidence="1" id="KW-0802">TPR repeat</keyword>
<dbReference type="EMBL" id="JACHXZ010000004">
    <property type="protein sequence ID" value="MBB3169758.1"/>
    <property type="molecule type" value="Genomic_DNA"/>
</dbReference>
<keyword evidence="4" id="KW-1185">Reference proteome</keyword>
<dbReference type="PROSITE" id="PS50005">
    <property type="entry name" value="TPR"/>
    <property type="match status" value="1"/>
</dbReference>
<comment type="caution">
    <text evidence="3">The sequence shown here is derived from an EMBL/GenBank/DDBJ whole genome shotgun (WGS) entry which is preliminary data.</text>
</comment>
<sequence>MRICWARSLARSLTGWAIISCATVTAADKAEPLPSSVADLRYGVTLFEYYQQNYFAALSELMVAEARGGIQGHKDNPQIIAGAIGLAFGMEQRAGTAFSELLTENKPLNVRDTAWFYLGKLQYQQGDWQGARDSFDNISAEIDRSLARELSAMRLQIYLRNEDYQAAQILYNQLPDMGNWHELVNYNLGVALGRQGESINALTYLRAATSTPLRENPIEQKLQRALRDRAFTAMGYVHIQQGQYQKAIAAFNQVRLSGPYSDRALLGLGWAQAALENFELALAPWQKLNEGSLQQVSVLESMLAVPYAYEQLGADVAALDAYEGAEQIFVRELEKIQALRDQLAGDYLLEIIRSHGGQENQSWFALDTEVSLKPELAYLSEIFASNDFQSRVQAVRDLLFMQETLAQWQRKQEIYADLLVQRGLLRSEKVAAMQASGKMDQELPLREQAREIHGWLMQIEKNQDYIALVTDEDMLDQLDRIQGAQNALAQMQQAGESVEWEQQQLDFYRGVLLWQAQEQFSANLWAQKRAVASLNSELDNLNRAGTSLRKAIDEAPEILPYQQRMLALDQRLAAATVAIDRQMLVEEQALHGQVIAALDAQQVRIKNYLARTRLSVARLYDERLKQ</sequence>
<dbReference type="Pfam" id="PF13432">
    <property type="entry name" value="TPR_16"/>
    <property type="match status" value="2"/>
</dbReference>
<dbReference type="InterPro" id="IPR019734">
    <property type="entry name" value="TPR_rpt"/>
</dbReference>
<evidence type="ECO:0000256" key="1">
    <source>
        <dbReference type="PROSITE-ProRule" id="PRU00339"/>
    </source>
</evidence>
<evidence type="ECO:0000313" key="3">
    <source>
        <dbReference type="EMBL" id="MBB3169758.1"/>
    </source>
</evidence>